<reference evidence="2" key="1">
    <citation type="submission" date="2022-11" db="UniProtKB">
        <authorList>
            <consortium name="WormBaseParasite"/>
        </authorList>
    </citation>
    <scope>IDENTIFICATION</scope>
</reference>
<sequence length="598" mass="69806">MTTKEGEDKIFLESNDHYLNIDLNQGVQRSVDSALKSQKKLSKCFKQYCINDNNKNETENIKSWNKQLKIVEERTKTFSTCFEKESKVSNENVSNSNSSTLSLHIAAYENLVEVDTNDLNGCEKERFRSKWKALKQVFTGSSSFIENPFEFPRQQEKDRSNHPEVMQFKGSQQLLNPNEDNVERIPSIHRNLMQPPNLQETFEMMRDSDETVAQLCGEIMIAPRKNIITNYFKRMADYNIFFVRHAYFQIIQSSMSKKVYLPYSSKIRLEAAKSVIKEFEEYFYTFEESERIDIVDSLISNKTWQRAFRTVSKDGLIDSSDLLKAMLHFHSPDNNSMKLMIAKFLNEMNKPATASSNSVVVRHEPPMHNFPSFKIKFGHIEKHVMKVDRNINEFTSIYLNSAQKIYIDCEAATVMYYNGKKINRKFEAAVVKDIKHQPEVSIIQLATPNWAAIIDVLVLEQFEREDLNSFFKALLHGPELVAFSFENDKRFIMNKFNDSHIHELLAKVKVFDIQYFLKRILSEDANFRNEICGEKHKEKDILNLKEVVQAFLKLEISKECQNKNWLQRPLPADMLQYSAIDAIVLIPCMEKIDDKIER</sequence>
<evidence type="ECO:0000313" key="2">
    <source>
        <dbReference type="WBParaSite" id="ES5_v2.g17062.t1"/>
    </source>
</evidence>
<accession>A0AC34FJ77</accession>
<proteinExistence type="predicted"/>
<protein>
    <submittedName>
        <fullName evidence="2">3'-5' exonuclease domain-containing protein</fullName>
    </submittedName>
</protein>
<evidence type="ECO:0000313" key="1">
    <source>
        <dbReference type="Proteomes" id="UP000887579"/>
    </source>
</evidence>
<dbReference type="WBParaSite" id="ES5_v2.g17062.t1">
    <property type="protein sequence ID" value="ES5_v2.g17062.t1"/>
    <property type="gene ID" value="ES5_v2.g17062"/>
</dbReference>
<dbReference type="Proteomes" id="UP000887579">
    <property type="component" value="Unplaced"/>
</dbReference>
<name>A0AC34FJ77_9BILA</name>
<organism evidence="1 2">
    <name type="scientific">Panagrolaimus sp. ES5</name>
    <dbReference type="NCBI Taxonomy" id="591445"/>
    <lineage>
        <taxon>Eukaryota</taxon>
        <taxon>Metazoa</taxon>
        <taxon>Ecdysozoa</taxon>
        <taxon>Nematoda</taxon>
        <taxon>Chromadorea</taxon>
        <taxon>Rhabditida</taxon>
        <taxon>Tylenchina</taxon>
        <taxon>Panagrolaimomorpha</taxon>
        <taxon>Panagrolaimoidea</taxon>
        <taxon>Panagrolaimidae</taxon>
        <taxon>Panagrolaimus</taxon>
    </lineage>
</organism>